<evidence type="ECO:0000313" key="5">
    <source>
        <dbReference type="EMBL" id="PFH03112.1"/>
    </source>
</evidence>
<gene>
    <name evidence="5" type="ORF">M972_111908</name>
</gene>
<comment type="subcellular location">
    <subcellularLocation>
        <location evidence="1">Cell envelope</location>
    </subcellularLocation>
</comment>
<dbReference type="InterPro" id="IPR050555">
    <property type="entry name" value="Bact_Solute-Bind_Prot2"/>
</dbReference>
<protein>
    <submittedName>
        <fullName evidence="5">Cellooligosaccharide-binding protein</fullName>
    </submittedName>
</protein>
<dbReference type="GeneID" id="35804169"/>
<dbReference type="PANTHER" id="PTHR30036:SF7">
    <property type="entry name" value="ABC TRANSPORTER PERIPLASMIC-BINDING PROTEIN YPHF"/>
    <property type="match status" value="1"/>
</dbReference>
<feature type="domain" description="Periplasmic binding protein" evidence="4">
    <location>
        <begin position="46"/>
        <end position="292"/>
    </location>
</feature>
<dbReference type="Proteomes" id="UP000223596">
    <property type="component" value="Unassembled WGS sequence"/>
</dbReference>
<dbReference type="CDD" id="cd19969">
    <property type="entry name" value="PBP1_ABC_sugar_binding-like"/>
    <property type="match status" value="1"/>
</dbReference>
<dbReference type="Pfam" id="PF13407">
    <property type="entry name" value="Peripla_BP_4"/>
    <property type="match status" value="1"/>
</dbReference>
<proteinExistence type="inferred from homology"/>
<comment type="similarity">
    <text evidence="2">Belongs to the bacterial solute-binding protein 2 family.</text>
</comment>
<sequence length="321" mass="33897">MKRFLVLLLAISLIFTFTACNSGSGSGNGQAKGYVGDPSDEYYMVTFLSGIDYWKYCFEGFEDAAKAIGVTAKYTGQTDTDVSGQVAVLEQVIAQKPKGIAVTAVNSTALADTINSAIEQGISVVCFDSDSPTSNRSAYLGTGNYAAGQKAAEFLVPLVNYKGKIAVLYTVGAENSESRVQGFEDWCKQNAPEVSLVKVNDAGDTTVAADNLAAALQANDDIVGVFCVDGVAGTAGPTAVAESKKDLRVLAFDVDVTVLDKVKSGEIDGTVAQGMYNMGYWSLMMLYTEANGLSSKALPGNLDTGVVIVTKDNVDEYYPKK</sequence>
<evidence type="ECO:0000313" key="6">
    <source>
        <dbReference type="Proteomes" id="UP000223596"/>
    </source>
</evidence>
<dbReference type="GO" id="GO:0030246">
    <property type="term" value="F:carbohydrate binding"/>
    <property type="evidence" value="ECO:0007669"/>
    <property type="project" value="TreeGrafter"/>
</dbReference>
<dbReference type="SUPFAM" id="SSF53822">
    <property type="entry name" value="Periplasmic binding protein-like I"/>
    <property type="match status" value="1"/>
</dbReference>
<organism evidence="5 6">
    <name type="scientific">Acetivibrio thermocellus AD2</name>
    <dbReference type="NCBI Taxonomy" id="1138384"/>
    <lineage>
        <taxon>Bacteria</taxon>
        <taxon>Bacillati</taxon>
        <taxon>Bacillota</taxon>
        <taxon>Clostridia</taxon>
        <taxon>Eubacteriales</taxon>
        <taxon>Oscillospiraceae</taxon>
        <taxon>Acetivibrio</taxon>
    </lineage>
</organism>
<evidence type="ECO:0000259" key="4">
    <source>
        <dbReference type="Pfam" id="PF13407"/>
    </source>
</evidence>
<feature type="chain" id="PRO_5044339530" evidence="3">
    <location>
        <begin position="20"/>
        <end position="321"/>
    </location>
</feature>
<dbReference type="InterPro" id="IPR025997">
    <property type="entry name" value="SBP_2_dom"/>
</dbReference>
<reference evidence="5 6" key="1">
    <citation type="submission" date="2017-09" db="EMBL/GenBank/DDBJ databases">
        <title>Evaluation of Pacific Biosciences Sequencing Technology to Finishing C. thermocellum Genome Sequences.</title>
        <authorList>
            <person name="Brown S."/>
        </authorList>
    </citation>
    <scope>NUCLEOTIDE SEQUENCE [LARGE SCALE GENOMIC DNA]</scope>
    <source>
        <strain evidence="5 6">AD2</strain>
    </source>
</reference>
<dbReference type="Gene3D" id="3.40.50.2300">
    <property type="match status" value="2"/>
</dbReference>
<dbReference type="SMR" id="A0AB36TGT4"/>
<dbReference type="RefSeq" id="WP_003512682.1">
    <property type="nucleotide sequence ID" value="NZ_CP013828.1"/>
</dbReference>
<dbReference type="EMBL" id="PDBW01000001">
    <property type="protein sequence ID" value="PFH03112.1"/>
    <property type="molecule type" value="Genomic_DNA"/>
</dbReference>
<evidence type="ECO:0000256" key="1">
    <source>
        <dbReference type="ARBA" id="ARBA00004196"/>
    </source>
</evidence>
<name>A0AB36TGT4_ACETH</name>
<dbReference type="PANTHER" id="PTHR30036">
    <property type="entry name" value="D-XYLOSE-BINDING PERIPLASMIC PROTEIN"/>
    <property type="match status" value="1"/>
</dbReference>
<feature type="signal peptide" evidence="3">
    <location>
        <begin position="1"/>
        <end position="19"/>
    </location>
</feature>
<keyword evidence="3" id="KW-0732">Signal</keyword>
<dbReference type="GO" id="GO:0030288">
    <property type="term" value="C:outer membrane-bounded periplasmic space"/>
    <property type="evidence" value="ECO:0007669"/>
    <property type="project" value="TreeGrafter"/>
</dbReference>
<dbReference type="InterPro" id="IPR028082">
    <property type="entry name" value="Peripla_BP_I"/>
</dbReference>
<comment type="caution">
    <text evidence="5">The sequence shown here is derived from an EMBL/GenBank/DDBJ whole genome shotgun (WGS) entry which is preliminary data.</text>
</comment>
<evidence type="ECO:0000256" key="2">
    <source>
        <dbReference type="ARBA" id="ARBA00007639"/>
    </source>
</evidence>
<dbReference type="AlphaFoldDB" id="A0AB36TGT4"/>
<accession>A0AB36TGT4</accession>
<dbReference type="PROSITE" id="PS51257">
    <property type="entry name" value="PROKAR_LIPOPROTEIN"/>
    <property type="match status" value="1"/>
</dbReference>
<evidence type="ECO:0000256" key="3">
    <source>
        <dbReference type="SAM" id="SignalP"/>
    </source>
</evidence>